<evidence type="ECO:0000256" key="11">
    <source>
        <dbReference type="ARBA" id="ARBA00023170"/>
    </source>
</evidence>
<dbReference type="InterPro" id="IPR057318">
    <property type="entry name" value="RENR_N"/>
</dbReference>
<name>A0ABQ9F150_TEGGR</name>
<feature type="transmembrane region" description="Helical" evidence="12">
    <location>
        <begin position="144"/>
        <end position="168"/>
    </location>
</feature>
<evidence type="ECO:0000256" key="3">
    <source>
        <dbReference type="ARBA" id="ARBA00004373"/>
    </source>
</evidence>
<proteinExistence type="predicted"/>
<keyword evidence="7" id="KW-0732">Signal</keyword>
<feature type="domain" description="Renin receptor N-terminal" evidence="14">
    <location>
        <begin position="1"/>
        <end position="125"/>
    </location>
</feature>
<dbReference type="InterPro" id="IPR056780">
    <property type="entry name" value="Renin_r_C"/>
</dbReference>
<accession>A0ABQ9F150</accession>
<evidence type="ECO:0000259" key="14">
    <source>
        <dbReference type="Pfam" id="PF25294"/>
    </source>
</evidence>
<evidence type="ECO:0000256" key="8">
    <source>
        <dbReference type="ARBA" id="ARBA00022824"/>
    </source>
</evidence>
<evidence type="ECO:0000256" key="2">
    <source>
        <dbReference type="ARBA" id="ARBA00004251"/>
    </source>
</evidence>
<comment type="caution">
    <text evidence="15">The sequence shown here is derived from an EMBL/GenBank/DDBJ whole genome shotgun (WGS) entry which is preliminary data.</text>
</comment>
<dbReference type="EMBL" id="JARBDR010000568">
    <property type="protein sequence ID" value="KAJ8311119.1"/>
    <property type="molecule type" value="Genomic_DNA"/>
</dbReference>
<protein>
    <recommendedName>
        <fullName evidence="17">Renin receptor</fullName>
    </recommendedName>
</protein>
<evidence type="ECO:0000256" key="6">
    <source>
        <dbReference type="ARBA" id="ARBA00022692"/>
    </source>
</evidence>
<dbReference type="InterPro" id="IPR012493">
    <property type="entry name" value="Renin_rcpt"/>
</dbReference>
<keyword evidence="6 12" id="KW-0812">Transmembrane</keyword>
<dbReference type="PANTHER" id="PTHR13351">
    <property type="entry name" value="RENIN RECEPTOR"/>
    <property type="match status" value="1"/>
</dbReference>
<dbReference type="Pfam" id="PF25294">
    <property type="entry name" value="RENR_N"/>
    <property type="match status" value="1"/>
</dbReference>
<keyword evidence="11" id="KW-0675">Receptor</keyword>
<keyword evidence="16" id="KW-1185">Reference proteome</keyword>
<keyword evidence="5" id="KW-0165">Cleavage on pair of basic residues</keyword>
<evidence type="ECO:0000259" key="13">
    <source>
        <dbReference type="Pfam" id="PF07850"/>
    </source>
</evidence>
<evidence type="ECO:0000256" key="9">
    <source>
        <dbReference type="ARBA" id="ARBA00022989"/>
    </source>
</evidence>
<sequence>MADRLLDSDSVLHTHTVGTLNTSSHSDLKLMGELQLIQDVLNTVCIKNYSLLAIRSHSAGVTQVKAPDLFSFTISGLHDIIKKHGQQSTQLQMAKQLVTDFINKATENFRKLYKDNVVVEVITITPEAGGYVRKVRNYSEDYPAIFNIILWLMIIMFLSFFAVSYGIWNMDPGRDSIIYRMTSTRLKKD</sequence>
<feature type="domain" description="Renin receptor-like C-terminal transmembrane spanning segment" evidence="13">
    <location>
        <begin position="135"/>
        <end position="189"/>
    </location>
</feature>
<dbReference type="Proteomes" id="UP001217089">
    <property type="component" value="Unassembled WGS sequence"/>
</dbReference>
<evidence type="ECO:0000256" key="4">
    <source>
        <dbReference type="ARBA" id="ARBA00022475"/>
    </source>
</evidence>
<evidence type="ECO:0000313" key="16">
    <source>
        <dbReference type="Proteomes" id="UP001217089"/>
    </source>
</evidence>
<reference evidence="15 16" key="1">
    <citation type="submission" date="2022-12" db="EMBL/GenBank/DDBJ databases">
        <title>Chromosome-level genome of Tegillarca granosa.</title>
        <authorList>
            <person name="Kim J."/>
        </authorList>
    </citation>
    <scope>NUCLEOTIDE SEQUENCE [LARGE SCALE GENOMIC DNA]</scope>
    <source>
        <strain evidence="15">Teg-2019</strain>
        <tissue evidence="15">Adductor muscle</tissue>
    </source>
</reference>
<keyword evidence="4" id="KW-1003">Cell membrane</keyword>
<evidence type="ECO:0000256" key="1">
    <source>
        <dbReference type="ARBA" id="ARBA00004115"/>
    </source>
</evidence>
<gene>
    <name evidence="15" type="ORF">KUTeg_011329</name>
</gene>
<evidence type="ECO:0000313" key="15">
    <source>
        <dbReference type="EMBL" id="KAJ8311119.1"/>
    </source>
</evidence>
<evidence type="ECO:0000256" key="7">
    <source>
        <dbReference type="ARBA" id="ARBA00022729"/>
    </source>
</evidence>
<keyword evidence="9 12" id="KW-1133">Transmembrane helix</keyword>
<keyword evidence="8" id="KW-0256">Endoplasmic reticulum</keyword>
<evidence type="ECO:0008006" key="17">
    <source>
        <dbReference type="Google" id="ProtNLM"/>
    </source>
</evidence>
<dbReference type="PANTHER" id="PTHR13351:SF1">
    <property type="entry name" value="RENIN RECEPTOR"/>
    <property type="match status" value="1"/>
</dbReference>
<comment type="subcellular location">
    <subcellularLocation>
        <location evidence="2">Cell membrane</location>
        <topology evidence="2">Single-pass type I membrane protein</topology>
    </subcellularLocation>
    <subcellularLocation>
        <location evidence="1">Endoplasmic reticulum membrane</location>
        <topology evidence="1">Single-pass type I membrane protein</topology>
    </subcellularLocation>
    <subcellularLocation>
        <location evidence="3">Vesicle</location>
    </subcellularLocation>
</comment>
<evidence type="ECO:0000256" key="10">
    <source>
        <dbReference type="ARBA" id="ARBA00023136"/>
    </source>
</evidence>
<keyword evidence="10 12" id="KW-0472">Membrane</keyword>
<organism evidence="15 16">
    <name type="scientific">Tegillarca granosa</name>
    <name type="common">Malaysian cockle</name>
    <name type="synonym">Anadara granosa</name>
    <dbReference type="NCBI Taxonomy" id="220873"/>
    <lineage>
        <taxon>Eukaryota</taxon>
        <taxon>Metazoa</taxon>
        <taxon>Spiralia</taxon>
        <taxon>Lophotrochozoa</taxon>
        <taxon>Mollusca</taxon>
        <taxon>Bivalvia</taxon>
        <taxon>Autobranchia</taxon>
        <taxon>Pteriomorphia</taxon>
        <taxon>Arcoida</taxon>
        <taxon>Arcoidea</taxon>
        <taxon>Arcidae</taxon>
        <taxon>Tegillarca</taxon>
    </lineage>
</organism>
<evidence type="ECO:0000256" key="12">
    <source>
        <dbReference type="SAM" id="Phobius"/>
    </source>
</evidence>
<evidence type="ECO:0000256" key="5">
    <source>
        <dbReference type="ARBA" id="ARBA00022685"/>
    </source>
</evidence>
<dbReference type="Pfam" id="PF07850">
    <property type="entry name" value="Renin_r"/>
    <property type="match status" value="1"/>
</dbReference>